<evidence type="ECO:0000313" key="2">
    <source>
        <dbReference type="EMBL" id="GMI70536.1"/>
    </source>
</evidence>
<dbReference type="OrthoDB" id="963013at2759"/>
<dbReference type="Gene3D" id="3.30.559.10">
    <property type="entry name" value="Chloramphenicol acetyltransferase-like domain"/>
    <property type="match status" value="1"/>
</dbReference>
<evidence type="ECO:0000256" key="1">
    <source>
        <dbReference type="ARBA" id="ARBA00009861"/>
    </source>
</evidence>
<dbReference type="Proteomes" id="UP001165190">
    <property type="component" value="Unassembled WGS sequence"/>
</dbReference>
<gene>
    <name evidence="2" type="ORF">HRI_000722900</name>
</gene>
<accession>A0A9W7LNP9</accession>
<dbReference type="InterPro" id="IPR023213">
    <property type="entry name" value="CAT-like_dom_sf"/>
</dbReference>
<keyword evidence="3" id="KW-1185">Reference proteome</keyword>
<keyword evidence="2" id="KW-0808">Transferase</keyword>
<sequence length="149" mass="16907">MYFPVDGRSRLNPPLPKGYFGNVIFIAAVVTQAEPFTETLKRIHERLKKINDEYLRSALDYIKQVSDLISTLARGPHTFRCPNLAINSWMLLPIYDADFGWGRPVYMGPENVIQEGKIVILPSPTNDGSSSVVTCLETSHVKLFEKFLY</sequence>
<dbReference type="SUPFAM" id="SSF52777">
    <property type="entry name" value="CoA-dependent acyltransferases"/>
    <property type="match status" value="1"/>
</dbReference>
<proteinExistence type="inferred from homology"/>
<dbReference type="PANTHER" id="PTHR31642:SF196">
    <property type="entry name" value="SHIKIMATE O-HYDROXYCINNAMOYLTRANSFERASE-LIKE"/>
    <property type="match status" value="1"/>
</dbReference>
<comment type="similarity">
    <text evidence="1">Belongs to the plant acyltransferase family.</text>
</comment>
<dbReference type="InterPro" id="IPR050317">
    <property type="entry name" value="Plant_Fungal_Acyltransferase"/>
</dbReference>
<name>A0A9W7LNP9_HIBTR</name>
<dbReference type="EMBL" id="BSYR01000008">
    <property type="protein sequence ID" value="GMI70536.1"/>
    <property type="molecule type" value="Genomic_DNA"/>
</dbReference>
<dbReference type="AlphaFoldDB" id="A0A9W7LNP9"/>
<dbReference type="GO" id="GO:0016747">
    <property type="term" value="F:acyltransferase activity, transferring groups other than amino-acyl groups"/>
    <property type="evidence" value="ECO:0007669"/>
    <property type="project" value="TreeGrafter"/>
</dbReference>
<dbReference type="Pfam" id="PF02458">
    <property type="entry name" value="Transferase"/>
    <property type="match status" value="1"/>
</dbReference>
<reference evidence="2" key="1">
    <citation type="submission" date="2023-05" db="EMBL/GenBank/DDBJ databases">
        <title>Genome and transcriptome analyses reveal genes involved in the formation of fine ridges on petal epidermal cells in Hibiscus trionum.</title>
        <authorList>
            <person name="Koshimizu S."/>
            <person name="Masuda S."/>
            <person name="Ishii T."/>
            <person name="Shirasu K."/>
            <person name="Hoshino A."/>
            <person name="Arita M."/>
        </authorList>
    </citation>
    <scope>NUCLEOTIDE SEQUENCE</scope>
    <source>
        <strain evidence="2">Hamamatsu line</strain>
    </source>
</reference>
<evidence type="ECO:0000313" key="3">
    <source>
        <dbReference type="Proteomes" id="UP001165190"/>
    </source>
</evidence>
<dbReference type="PANTHER" id="PTHR31642">
    <property type="entry name" value="TRICHOTHECENE 3-O-ACETYLTRANSFERASE"/>
    <property type="match status" value="1"/>
</dbReference>
<protein>
    <submittedName>
        <fullName evidence="2">Hydroxycinnamoyl-CoA shikimate/quinate hydroxycinnamoyl transferase</fullName>
    </submittedName>
</protein>
<organism evidence="2 3">
    <name type="scientific">Hibiscus trionum</name>
    <name type="common">Flower of an hour</name>
    <dbReference type="NCBI Taxonomy" id="183268"/>
    <lineage>
        <taxon>Eukaryota</taxon>
        <taxon>Viridiplantae</taxon>
        <taxon>Streptophyta</taxon>
        <taxon>Embryophyta</taxon>
        <taxon>Tracheophyta</taxon>
        <taxon>Spermatophyta</taxon>
        <taxon>Magnoliopsida</taxon>
        <taxon>eudicotyledons</taxon>
        <taxon>Gunneridae</taxon>
        <taxon>Pentapetalae</taxon>
        <taxon>rosids</taxon>
        <taxon>malvids</taxon>
        <taxon>Malvales</taxon>
        <taxon>Malvaceae</taxon>
        <taxon>Malvoideae</taxon>
        <taxon>Hibiscus</taxon>
    </lineage>
</organism>
<comment type="caution">
    <text evidence="2">The sequence shown here is derived from an EMBL/GenBank/DDBJ whole genome shotgun (WGS) entry which is preliminary data.</text>
</comment>